<keyword evidence="2" id="KW-1185">Reference proteome</keyword>
<sequence length="145" mass="17212">MIYKNIIETFEKCGSPLKIVNGELFYEDNDLIPEHCVDLAKEFKTRIIDYLEGRQMNQLFKRDNLFMQIMYFYRNISDASNEHIERWLNTDSEAASVFTELTAAYESCGWDDISKVPFNYENEETILLMEKLYQNGIRFFKKEAA</sequence>
<evidence type="ECO:0000313" key="1">
    <source>
        <dbReference type="EMBL" id="CEG23157.1"/>
    </source>
</evidence>
<gene>
    <name evidence="1" type="ORF">BN1080_02101</name>
</gene>
<dbReference type="AlphaFoldDB" id="A0A098EMY9"/>
<dbReference type="EMBL" id="CCXS01000001">
    <property type="protein sequence ID" value="CEG23157.1"/>
    <property type="molecule type" value="Genomic_DNA"/>
</dbReference>
<organism evidence="1 2">
    <name type="scientific">Planococcus massiliensis</name>
    <dbReference type="NCBI Taxonomy" id="1499687"/>
    <lineage>
        <taxon>Bacteria</taxon>
        <taxon>Bacillati</taxon>
        <taxon>Bacillota</taxon>
        <taxon>Bacilli</taxon>
        <taxon>Bacillales</taxon>
        <taxon>Caryophanaceae</taxon>
        <taxon>Planococcus</taxon>
    </lineage>
</organism>
<proteinExistence type="predicted"/>
<dbReference type="Proteomes" id="UP000043699">
    <property type="component" value="Unassembled WGS sequence"/>
</dbReference>
<dbReference type="RefSeq" id="WP_052651945.1">
    <property type="nucleotide sequence ID" value="NZ_CCXS01000001.1"/>
</dbReference>
<reference evidence="1 2" key="1">
    <citation type="submission" date="2014-09" db="EMBL/GenBank/DDBJ databases">
        <authorList>
            <person name="Urmite Genomes Urmite Genomes"/>
        </authorList>
    </citation>
    <scope>NUCLEOTIDE SEQUENCE [LARGE SCALE GENOMIC DNA]</scope>
    <source>
        <strain evidence="1 2">ES2</strain>
    </source>
</reference>
<evidence type="ECO:0000313" key="2">
    <source>
        <dbReference type="Proteomes" id="UP000043699"/>
    </source>
</evidence>
<protein>
    <submittedName>
        <fullName evidence="1">Uncharacterized protein</fullName>
    </submittedName>
</protein>
<name>A0A098EMY9_9BACL</name>
<accession>A0A098EMY9</accession>
<dbReference type="STRING" id="1499687.BN1080_02101"/>